<keyword evidence="2" id="KW-1185">Reference proteome</keyword>
<dbReference type="Ensembl" id="ENSCINT00000034387.1">
    <property type="protein sequence ID" value="ENSCINP00000035774.1"/>
    <property type="gene ID" value="ENSCING00000020852.1"/>
</dbReference>
<protein>
    <submittedName>
        <fullName evidence="1">Uncharacterized protein</fullName>
    </submittedName>
</protein>
<evidence type="ECO:0000313" key="2">
    <source>
        <dbReference type="Proteomes" id="UP000008144"/>
    </source>
</evidence>
<reference evidence="1" key="3">
    <citation type="submission" date="2025-08" db="UniProtKB">
        <authorList>
            <consortium name="Ensembl"/>
        </authorList>
    </citation>
    <scope>IDENTIFICATION</scope>
</reference>
<dbReference type="EMBL" id="EAAA01000114">
    <property type="status" value="NOT_ANNOTATED_CDS"/>
    <property type="molecule type" value="Genomic_DNA"/>
</dbReference>
<dbReference type="HOGENOM" id="CLU_2164017_0_0_1"/>
<proteinExistence type="predicted"/>
<evidence type="ECO:0000313" key="1">
    <source>
        <dbReference type="Ensembl" id="ENSCINP00000035774.1"/>
    </source>
</evidence>
<accession>H2Y1J0</accession>
<reference evidence="2" key="1">
    <citation type="journal article" date="2002" name="Science">
        <title>The draft genome of Ciona intestinalis: insights into chordate and vertebrate origins.</title>
        <authorList>
            <person name="Dehal P."/>
            <person name="Satou Y."/>
            <person name="Campbell R.K."/>
            <person name="Chapman J."/>
            <person name="Degnan B."/>
            <person name="De Tomaso A."/>
            <person name="Davidson B."/>
            <person name="Di Gregorio A."/>
            <person name="Gelpke M."/>
            <person name="Goodstein D.M."/>
            <person name="Harafuji N."/>
            <person name="Hastings K.E."/>
            <person name="Ho I."/>
            <person name="Hotta K."/>
            <person name="Huang W."/>
            <person name="Kawashima T."/>
            <person name="Lemaire P."/>
            <person name="Martinez D."/>
            <person name="Meinertzhagen I.A."/>
            <person name="Necula S."/>
            <person name="Nonaka M."/>
            <person name="Putnam N."/>
            <person name="Rash S."/>
            <person name="Saiga H."/>
            <person name="Satake M."/>
            <person name="Terry A."/>
            <person name="Yamada L."/>
            <person name="Wang H.G."/>
            <person name="Awazu S."/>
            <person name="Azumi K."/>
            <person name="Boore J."/>
            <person name="Branno M."/>
            <person name="Chin-Bow S."/>
            <person name="DeSantis R."/>
            <person name="Doyle S."/>
            <person name="Francino P."/>
            <person name="Keys D.N."/>
            <person name="Haga S."/>
            <person name="Hayashi H."/>
            <person name="Hino K."/>
            <person name="Imai K.S."/>
            <person name="Inaba K."/>
            <person name="Kano S."/>
            <person name="Kobayashi K."/>
            <person name="Kobayashi M."/>
            <person name="Lee B.I."/>
            <person name="Makabe K.W."/>
            <person name="Manohar C."/>
            <person name="Matassi G."/>
            <person name="Medina M."/>
            <person name="Mochizuki Y."/>
            <person name="Mount S."/>
            <person name="Morishita T."/>
            <person name="Miura S."/>
            <person name="Nakayama A."/>
            <person name="Nishizaka S."/>
            <person name="Nomoto H."/>
            <person name="Ohta F."/>
            <person name="Oishi K."/>
            <person name="Rigoutsos I."/>
            <person name="Sano M."/>
            <person name="Sasaki A."/>
            <person name="Sasakura Y."/>
            <person name="Shoguchi E."/>
            <person name="Shin-i T."/>
            <person name="Spagnuolo A."/>
            <person name="Stainier D."/>
            <person name="Suzuki M.M."/>
            <person name="Tassy O."/>
            <person name="Takatori N."/>
            <person name="Tokuoka M."/>
            <person name="Yagi K."/>
            <person name="Yoshizaki F."/>
            <person name="Wada S."/>
            <person name="Zhang C."/>
            <person name="Hyatt P.D."/>
            <person name="Larimer F."/>
            <person name="Detter C."/>
            <person name="Doggett N."/>
            <person name="Glavina T."/>
            <person name="Hawkins T."/>
            <person name="Richardson P."/>
            <person name="Lucas S."/>
            <person name="Kohara Y."/>
            <person name="Levine M."/>
            <person name="Satoh N."/>
            <person name="Rokhsar D.S."/>
        </authorList>
    </citation>
    <scope>NUCLEOTIDE SEQUENCE [LARGE SCALE GENOMIC DNA]</scope>
</reference>
<reference evidence="1" key="4">
    <citation type="submission" date="2025-09" db="UniProtKB">
        <authorList>
            <consortium name="Ensembl"/>
        </authorList>
    </citation>
    <scope>IDENTIFICATION</scope>
</reference>
<sequence length="111" mass="12778">NKIKRQRCKVHSVYKDRNNIYTRYCRNLSSVSAIKKADTILNVKLVCRNRSSGFVTQREQSEYQKSTWQWRRSLVKSQALGSFLTVENTDMLWVALLLGCLGAVTLQSSFG</sequence>
<organism evidence="1 2">
    <name type="scientific">Ciona intestinalis</name>
    <name type="common">Transparent sea squirt</name>
    <name type="synonym">Ascidia intestinalis</name>
    <dbReference type="NCBI Taxonomy" id="7719"/>
    <lineage>
        <taxon>Eukaryota</taxon>
        <taxon>Metazoa</taxon>
        <taxon>Chordata</taxon>
        <taxon>Tunicata</taxon>
        <taxon>Ascidiacea</taxon>
        <taxon>Phlebobranchia</taxon>
        <taxon>Cionidae</taxon>
        <taxon>Ciona</taxon>
    </lineage>
</organism>
<dbReference type="InParanoid" id="H2Y1J0"/>
<dbReference type="Proteomes" id="UP000008144">
    <property type="component" value="Chromosome 1"/>
</dbReference>
<name>H2Y1J0_CIOIN</name>
<reference evidence="1" key="2">
    <citation type="journal article" date="2008" name="Genome Biol.">
        <title>Improved genome assembly and evidence-based global gene model set for the chordate Ciona intestinalis: new insight into intron and operon populations.</title>
        <authorList>
            <person name="Satou Y."/>
            <person name="Mineta K."/>
            <person name="Ogasawara M."/>
            <person name="Sasakura Y."/>
            <person name="Shoguchi E."/>
            <person name="Ueno K."/>
            <person name="Yamada L."/>
            <person name="Matsumoto J."/>
            <person name="Wasserscheid J."/>
            <person name="Dewar K."/>
            <person name="Wiley G.B."/>
            <person name="Macmil S.L."/>
            <person name="Roe B.A."/>
            <person name="Zeller R.W."/>
            <person name="Hastings K.E."/>
            <person name="Lemaire P."/>
            <person name="Lindquist E."/>
            <person name="Endo T."/>
            <person name="Hotta K."/>
            <person name="Inaba K."/>
        </authorList>
    </citation>
    <scope>NUCLEOTIDE SEQUENCE [LARGE SCALE GENOMIC DNA]</scope>
    <source>
        <strain evidence="1">wild type</strain>
    </source>
</reference>
<dbReference type="AlphaFoldDB" id="H2Y1J0"/>